<dbReference type="InterPro" id="IPR029058">
    <property type="entry name" value="AB_hydrolase_fold"/>
</dbReference>
<dbReference type="InterPro" id="IPR049492">
    <property type="entry name" value="BD-FAE-like_dom"/>
</dbReference>
<keyword evidence="5" id="KW-1185">Reference proteome</keyword>
<name>A0AA49JYT1_9BACT</name>
<dbReference type="Gene3D" id="3.40.50.1820">
    <property type="entry name" value="alpha/beta hydrolase"/>
    <property type="match status" value="1"/>
</dbReference>
<feature type="domain" description="BD-FAE-like" evidence="2">
    <location>
        <begin position="28"/>
        <end position="120"/>
    </location>
</feature>
<reference evidence="4" key="1">
    <citation type="submission" date="2023-07" db="EMBL/GenBank/DDBJ databases">
        <authorList>
            <person name="Haufschild T."/>
            <person name="Kallscheuer N."/>
            <person name="Hammer J."/>
            <person name="Kohn T."/>
            <person name="Kabuu M."/>
            <person name="Jogler M."/>
            <person name="Wohfarth N."/>
            <person name="Heuer A."/>
            <person name="Rohde M."/>
            <person name="van Teeseling M.C.F."/>
            <person name="Jogler C."/>
        </authorList>
    </citation>
    <scope>NUCLEOTIDE SEQUENCE</scope>
    <source>
        <strain evidence="3">Strain 138</strain>
        <strain evidence="4">Strain 318</strain>
    </source>
</reference>
<dbReference type="KEGG" id="pspc:Strain318_000700"/>
<organism evidence="4 5">
    <name type="scientific">Pseudogemmatithrix spongiicola</name>
    <dbReference type="NCBI Taxonomy" id="3062599"/>
    <lineage>
        <taxon>Bacteria</taxon>
        <taxon>Pseudomonadati</taxon>
        <taxon>Gemmatimonadota</taxon>
        <taxon>Gemmatimonadia</taxon>
        <taxon>Gemmatimonadales</taxon>
        <taxon>Gemmatimonadaceae</taxon>
        <taxon>Pseudogemmatithrix</taxon>
    </lineage>
</organism>
<dbReference type="PANTHER" id="PTHR48081">
    <property type="entry name" value="AB HYDROLASE SUPERFAMILY PROTEIN C4A8.06C"/>
    <property type="match status" value="1"/>
</dbReference>
<dbReference type="RefSeq" id="WP_367887147.1">
    <property type="nucleotide sequence ID" value="NZ_CP130612.1"/>
</dbReference>
<evidence type="ECO:0000313" key="4">
    <source>
        <dbReference type="EMBL" id="WKW14359.1"/>
    </source>
</evidence>
<dbReference type="Pfam" id="PF20434">
    <property type="entry name" value="BD-FAE"/>
    <property type="match status" value="1"/>
</dbReference>
<keyword evidence="1 4" id="KW-0378">Hydrolase</keyword>
<evidence type="ECO:0000256" key="1">
    <source>
        <dbReference type="ARBA" id="ARBA00022801"/>
    </source>
</evidence>
<evidence type="ECO:0000313" key="5">
    <source>
        <dbReference type="Proteomes" id="UP001229955"/>
    </source>
</evidence>
<sequence length="262" mass="27749">MPQALLPYAVVGGDTLRAHRFASADPARSARPAVLLLHGGGWSAGDPSWVYPAAAAFAAGGFEAFAVEYRLSDSVATPLEAIVDVCAALRWTRLQADSLGVDASRVAVYGVSAGGHLAASTVTIGCPEALAERGADALLLLSPAVDVEGDAHFGRLLRGRASAAEVSPVANGRADMPPTVLVQGAEDSLTPLRGAQRFCVLLAAQRQSCDLRVYEGLGHLLTRNLAEQENAFDPDPLARADALRHQVRWLQQLWPDTARRER</sequence>
<accession>A0AA49JYT1</accession>
<dbReference type="AlphaFoldDB" id="A0AA49JYT1"/>
<dbReference type="EMBL" id="CP130613">
    <property type="protein sequence ID" value="WKW14359.1"/>
    <property type="molecule type" value="Genomic_DNA"/>
</dbReference>
<evidence type="ECO:0000313" key="3">
    <source>
        <dbReference type="EMBL" id="WKW11449.1"/>
    </source>
</evidence>
<dbReference type="GO" id="GO:0016787">
    <property type="term" value="F:hydrolase activity"/>
    <property type="evidence" value="ECO:0007669"/>
    <property type="project" value="UniProtKB-KW"/>
</dbReference>
<dbReference type="InterPro" id="IPR050300">
    <property type="entry name" value="GDXG_lipolytic_enzyme"/>
</dbReference>
<evidence type="ECO:0000259" key="2">
    <source>
        <dbReference type="Pfam" id="PF20434"/>
    </source>
</evidence>
<gene>
    <name evidence="3" type="ORF">Strain138_000700</name>
    <name evidence="4" type="ORF">Strain318_000700</name>
</gene>
<proteinExistence type="predicted"/>
<accession>A0AA49JT46</accession>
<protein>
    <submittedName>
        <fullName evidence="4">Alpha/beta hydrolase</fullName>
    </submittedName>
</protein>
<dbReference type="Proteomes" id="UP001229955">
    <property type="component" value="Chromosome"/>
</dbReference>
<dbReference type="SUPFAM" id="SSF53474">
    <property type="entry name" value="alpha/beta-Hydrolases"/>
    <property type="match status" value="1"/>
</dbReference>
<dbReference type="EMBL" id="CP130612">
    <property type="protein sequence ID" value="WKW11449.1"/>
    <property type="molecule type" value="Genomic_DNA"/>
</dbReference>